<dbReference type="Proteomes" id="UP000007015">
    <property type="component" value="Chromosome 6"/>
</dbReference>
<protein>
    <submittedName>
        <fullName evidence="1">Uncharacterized protein</fullName>
    </submittedName>
</protein>
<dbReference type="HOGENOM" id="CLU_2562446_0_0_1"/>
<name>B8B4D1_ORYSI</name>
<reference evidence="1 2" key="1">
    <citation type="journal article" date="2005" name="PLoS Biol.">
        <title>The genomes of Oryza sativa: a history of duplications.</title>
        <authorList>
            <person name="Yu J."/>
            <person name="Wang J."/>
            <person name="Lin W."/>
            <person name="Li S."/>
            <person name="Li H."/>
            <person name="Zhou J."/>
            <person name="Ni P."/>
            <person name="Dong W."/>
            <person name="Hu S."/>
            <person name="Zeng C."/>
            <person name="Zhang J."/>
            <person name="Zhang Y."/>
            <person name="Li R."/>
            <person name="Xu Z."/>
            <person name="Li S."/>
            <person name="Li X."/>
            <person name="Zheng H."/>
            <person name="Cong L."/>
            <person name="Lin L."/>
            <person name="Yin J."/>
            <person name="Geng J."/>
            <person name="Li G."/>
            <person name="Shi J."/>
            <person name="Liu J."/>
            <person name="Lv H."/>
            <person name="Li J."/>
            <person name="Wang J."/>
            <person name="Deng Y."/>
            <person name="Ran L."/>
            <person name="Shi X."/>
            <person name="Wang X."/>
            <person name="Wu Q."/>
            <person name="Li C."/>
            <person name="Ren X."/>
            <person name="Wang J."/>
            <person name="Wang X."/>
            <person name="Li D."/>
            <person name="Liu D."/>
            <person name="Zhang X."/>
            <person name="Ji Z."/>
            <person name="Zhao W."/>
            <person name="Sun Y."/>
            <person name="Zhang Z."/>
            <person name="Bao J."/>
            <person name="Han Y."/>
            <person name="Dong L."/>
            <person name="Ji J."/>
            <person name="Chen P."/>
            <person name="Wu S."/>
            <person name="Liu J."/>
            <person name="Xiao Y."/>
            <person name="Bu D."/>
            <person name="Tan J."/>
            <person name="Yang L."/>
            <person name="Ye C."/>
            <person name="Zhang J."/>
            <person name="Xu J."/>
            <person name="Zhou Y."/>
            <person name="Yu Y."/>
            <person name="Zhang B."/>
            <person name="Zhuang S."/>
            <person name="Wei H."/>
            <person name="Liu B."/>
            <person name="Lei M."/>
            <person name="Yu H."/>
            <person name="Li Y."/>
            <person name="Xu H."/>
            <person name="Wei S."/>
            <person name="He X."/>
            <person name="Fang L."/>
            <person name="Zhang Z."/>
            <person name="Zhang Y."/>
            <person name="Huang X."/>
            <person name="Su Z."/>
            <person name="Tong W."/>
            <person name="Li J."/>
            <person name="Tong Z."/>
            <person name="Li S."/>
            <person name="Ye J."/>
            <person name="Wang L."/>
            <person name="Fang L."/>
            <person name="Lei T."/>
            <person name="Chen C."/>
            <person name="Chen H."/>
            <person name="Xu Z."/>
            <person name="Li H."/>
            <person name="Huang H."/>
            <person name="Zhang F."/>
            <person name="Xu H."/>
            <person name="Li N."/>
            <person name="Zhao C."/>
            <person name="Li S."/>
            <person name="Dong L."/>
            <person name="Huang Y."/>
            <person name="Li L."/>
            <person name="Xi Y."/>
            <person name="Qi Q."/>
            <person name="Li W."/>
            <person name="Zhang B."/>
            <person name="Hu W."/>
            <person name="Zhang Y."/>
            <person name="Tian X."/>
            <person name="Jiao Y."/>
            <person name="Liang X."/>
            <person name="Jin J."/>
            <person name="Gao L."/>
            <person name="Zheng W."/>
            <person name="Hao B."/>
            <person name="Liu S."/>
            <person name="Wang W."/>
            <person name="Yuan L."/>
            <person name="Cao M."/>
            <person name="McDermott J."/>
            <person name="Samudrala R."/>
            <person name="Wang J."/>
            <person name="Wong G.K."/>
            <person name="Yang H."/>
        </authorList>
    </citation>
    <scope>NUCLEOTIDE SEQUENCE [LARGE SCALE GENOMIC DNA]</scope>
    <source>
        <strain evidence="2">cv. 93-11</strain>
    </source>
</reference>
<evidence type="ECO:0000313" key="1">
    <source>
        <dbReference type="EMBL" id="EEC80930.1"/>
    </source>
</evidence>
<dbReference type="EMBL" id="CM000131">
    <property type="protein sequence ID" value="EEC80930.1"/>
    <property type="molecule type" value="Genomic_DNA"/>
</dbReference>
<gene>
    <name evidence="1" type="ORF">OsI_23621</name>
</gene>
<evidence type="ECO:0000313" key="2">
    <source>
        <dbReference type="Proteomes" id="UP000007015"/>
    </source>
</evidence>
<dbReference type="Gramene" id="BGIOSGA023221-TA">
    <property type="protein sequence ID" value="BGIOSGA023221-PA"/>
    <property type="gene ID" value="BGIOSGA023221"/>
</dbReference>
<dbReference type="AlphaFoldDB" id="B8B4D1"/>
<proteinExistence type="predicted"/>
<sequence>MDLMGVRNQGVNPLANPVPVQLEGTVWPVVSDHSLAKHSTGQMHPVRIFLGCKCSRFRGQSMNTAGSSFFSLIDEADVMEKD</sequence>
<organism evidence="1 2">
    <name type="scientific">Oryza sativa subsp. indica</name>
    <name type="common">Rice</name>
    <dbReference type="NCBI Taxonomy" id="39946"/>
    <lineage>
        <taxon>Eukaryota</taxon>
        <taxon>Viridiplantae</taxon>
        <taxon>Streptophyta</taxon>
        <taxon>Embryophyta</taxon>
        <taxon>Tracheophyta</taxon>
        <taxon>Spermatophyta</taxon>
        <taxon>Magnoliopsida</taxon>
        <taxon>Liliopsida</taxon>
        <taxon>Poales</taxon>
        <taxon>Poaceae</taxon>
        <taxon>BOP clade</taxon>
        <taxon>Oryzoideae</taxon>
        <taxon>Oryzeae</taxon>
        <taxon>Oryzinae</taxon>
        <taxon>Oryza</taxon>
        <taxon>Oryza sativa</taxon>
    </lineage>
</organism>
<accession>B8B4D1</accession>
<keyword evidence="2" id="KW-1185">Reference proteome</keyword>